<protein>
    <recommendedName>
        <fullName evidence="10">Glutamate--tRNA ligase, mitochondrial</fullName>
        <ecNumber evidence="3">6.1.1.17</ecNumber>
    </recommendedName>
    <alternativeName>
        <fullName evidence="9">Glutamyl-tRNA synthetase</fullName>
    </alternativeName>
</protein>
<dbReference type="InterPro" id="IPR001412">
    <property type="entry name" value="aa-tRNA-synth_I_CS"/>
</dbReference>
<organism evidence="14 15">
    <name type="scientific">Puccinia coronata f. sp. avenae</name>
    <dbReference type="NCBI Taxonomy" id="200324"/>
    <lineage>
        <taxon>Eukaryota</taxon>
        <taxon>Fungi</taxon>
        <taxon>Dikarya</taxon>
        <taxon>Basidiomycota</taxon>
        <taxon>Pucciniomycotina</taxon>
        <taxon>Pucciniomycetes</taxon>
        <taxon>Pucciniales</taxon>
        <taxon>Pucciniaceae</taxon>
        <taxon>Puccinia</taxon>
    </lineage>
</organism>
<evidence type="ECO:0000256" key="5">
    <source>
        <dbReference type="ARBA" id="ARBA00022741"/>
    </source>
</evidence>
<evidence type="ECO:0000256" key="4">
    <source>
        <dbReference type="ARBA" id="ARBA00022598"/>
    </source>
</evidence>
<dbReference type="InterPro" id="IPR020058">
    <property type="entry name" value="Glu/Gln-tRNA-synth_Ib_cat-dom"/>
</dbReference>
<dbReference type="Gene3D" id="3.40.50.620">
    <property type="entry name" value="HUPs"/>
    <property type="match status" value="1"/>
</dbReference>
<dbReference type="InterPro" id="IPR014729">
    <property type="entry name" value="Rossmann-like_a/b/a_fold"/>
</dbReference>
<proteinExistence type="inferred from homology"/>
<keyword evidence="7 11" id="KW-0648">Protein biosynthesis</keyword>
<dbReference type="EMBL" id="PGCI01000103">
    <property type="protein sequence ID" value="PLW40361.1"/>
    <property type="molecule type" value="Genomic_DNA"/>
</dbReference>
<comment type="caution">
    <text evidence="14">The sequence shown here is derived from an EMBL/GenBank/DDBJ whole genome shotgun (WGS) entry which is preliminary data.</text>
</comment>
<dbReference type="NCBIfam" id="TIGR00464">
    <property type="entry name" value="gltX_bact"/>
    <property type="match status" value="1"/>
</dbReference>
<accession>A0A2N5URH6</accession>
<name>A0A2N5URH6_9BASI</name>
<dbReference type="InterPro" id="IPR049940">
    <property type="entry name" value="GluQ/Sye"/>
</dbReference>
<dbReference type="InterPro" id="IPR033910">
    <property type="entry name" value="GluRS_core"/>
</dbReference>
<evidence type="ECO:0000259" key="13">
    <source>
        <dbReference type="Pfam" id="PF19269"/>
    </source>
</evidence>
<dbReference type="InterPro" id="IPR020751">
    <property type="entry name" value="aa-tRNA-synth_I_codon-bd_sub2"/>
</dbReference>
<dbReference type="PANTHER" id="PTHR43311">
    <property type="entry name" value="GLUTAMATE--TRNA LIGASE"/>
    <property type="match status" value="1"/>
</dbReference>
<dbReference type="GO" id="GO:0005524">
    <property type="term" value="F:ATP binding"/>
    <property type="evidence" value="ECO:0007669"/>
    <property type="project" value="UniProtKB-KW"/>
</dbReference>
<dbReference type="SUPFAM" id="SSF52374">
    <property type="entry name" value="Nucleotidylyl transferase"/>
    <property type="match status" value="1"/>
</dbReference>
<evidence type="ECO:0000256" key="7">
    <source>
        <dbReference type="ARBA" id="ARBA00022917"/>
    </source>
</evidence>
<dbReference type="Pfam" id="PF00749">
    <property type="entry name" value="tRNA-synt_1c"/>
    <property type="match status" value="1"/>
</dbReference>
<dbReference type="Proteomes" id="UP000235392">
    <property type="component" value="Unassembled WGS sequence"/>
</dbReference>
<dbReference type="GO" id="GO:0005739">
    <property type="term" value="C:mitochondrion"/>
    <property type="evidence" value="ECO:0007669"/>
    <property type="project" value="UniProtKB-SubCell"/>
</dbReference>
<keyword evidence="5 11" id="KW-0547">Nucleotide-binding</keyword>
<dbReference type="InterPro" id="IPR045462">
    <property type="entry name" value="aa-tRNA-synth_I_cd-bd"/>
</dbReference>
<dbReference type="GO" id="GO:0006424">
    <property type="term" value="P:glutamyl-tRNA aminoacylation"/>
    <property type="evidence" value="ECO:0007669"/>
    <property type="project" value="InterPro"/>
</dbReference>
<gene>
    <name evidence="14" type="ORF">PCASD_07285</name>
</gene>
<evidence type="ECO:0000256" key="9">
    <source>
        <dbReference type="ARBA" id="ARBA00030865"/>
    </source>
</evidence>
<dbReference type="PRINTS" id="PR00987">
    <property type="entry name" value="TRNASYNTHGLU"/>
</dbReference>
<dbReference type="GO" id="GO:0008270">
    <property type="term" value="F:zinc ion binding"/>
    <property type="evidence" value="ECO:0007669"/>
    <property type="project" value="InterPro"/>
</dbReference>
<evidence type="ECO:0000256" key="8">
    <source>
        <dbReference type="ARBA" id="ARBA00023146"/>
    </source>
</evidence>
<evidence type="ECO:0000256" key="1">
    <source>
        <dbReference type="ARBA" id="ARBA00004173"/>
    </source>
</evidence>
<dbReference type="Pfam" id="PF19269">
    <property type="entry name" value="Anticodon_2"/>
    <property type="match status" value="1"/>
</dbReference>
<comment type="similarity">
    <text evidence="2">Belongs to the class-I aminoacyl-tRNA synthetase family. Glutamate--tRNA ligase type 1 subfamily.</text>
</comment>
<evidence type="ECO:0000256" key="2">
    <source>
        <dbReference type="ARBA" id="ARBA00007894"/>
    </source>
</evidence>
<keyword evidence="6 11" id="KW-0067">ATP-binding</keyword>
<dbReference type="SUPFAM" id="SSF48163">
    <property type="entry name" value="An anticodon-binding domain of class I aminoacyl-tRNA synthetases"/>
    <property type="match status" value="1"/>
</dbReference>
<dbReference type="PANTHER" id="PTHR43311:SF2">
    <property type="entry name" value="GLUTAMATE--TRNA LIGASE, MITOCHONDRIAL-RELATED"/>
    <property type="match status" value="1"/>
</dbReference>
<dbReference type="PROSITE" id="PS00178">
    <property type="entry name" value="AA_TRNA_LIGASE_I"/>
    <property type="match status" value="1"/>
</dbReference>
<dbReference type="GO" id="GO:0004818">
    <property type="term" value="F:glutamate-tRNA ligase activity"/>
    <property type="evidence" value="ECO:0007669"/>
    <property type="project" value="UniProtKB-EC"/>
</dbReference>
<dbReference type="InterPro" id="IPR004527">
    <property type="entry name" value="Glu-tRNA-ligase_bac/mito"/>
</dbReference>
<dbReference type="EC" id="6.1.1.17" evidence="3"/>
<dbReference type="CDD" id="cd00808">
    <property type="entry name" value="GluRS_core"/>
    <property type="match status" value="1"/>
</dbReference>
<evidence type="ECO:0000256" key="6">
    <source>
        <dbReference type="ARBA" id="ARBA00022840"/>
    </source>
</evidence>
<evidence type="ECO:0000256" key="3">
    <source>
        <dbReference type="ARBA" id="ARBA00012835"/>
    </source>
</evidence>
<evidence type="ECO:0000313" key="14">
    <source>
        <dbReference type="EMBL" id="PLW40361.1"/>
    </source>
</evidence>
<dbReference type="AlphaFoldDB" id="A0A2N5URH6"/>
<evidence type="ECO:0000256" key="11">
    <source>
        <dbReference type="RuleBase" id="RU363037"/>
    </source>
</evidence>
<evidence type="ECO:0000313" key="15">
    <source>
        <dbReference type="Proteomes" id="UP000235392"/>
    </source>
</evidence>
<feature type="domain" description="Glutamyl/glutaminyl-tRNA synthetase class Ib catalytic" evidence="12">
    <location>
        <begin position="16"/>
        <end position="342"/>
    </location>
</feature>
<dbReference type="InterPro" id="IPR008925">
    <property type="entry name" value="aa_tRNA-synth_I_cd-bd_sf"/>
</dbReference>
<keyword evidence="4 11" id="KW-0436">Ligase</keyword>
<dbReference type="InterPro" id="IPR000924">
    <property type="entry name" value="Glu/Gln-tRNA-synth"/>
</dbReference>
<keyword evidence="8 11" id="KW-0030">Aminoacyl-tRNA synthetase</keyword>
<dbReference type="FunFam" id="3.40.50.620:FF:000045">
    <property type="entry name" value="Glutamate--tRNA ligase, mitochondrial"/>
    <property type="match status" value="1"/>
</dbReference>
<dbReference type="HAMAP" id="MF_00022">
    <property type="entry name" value="Glu_tRNA_synth_type1"/>
    <property type="match status" value="1"/>
</dbReference>
<dbReference type="GO" id="GO:0000049">
    <property type="term" value="F:tRNA binding"/>
    <property type="evidence" value="ECO:0007669"/>
    <property type="project" value="InterPro"/>
</dbReference>
<dbReference type="Gene3D" id="1.10.10.350">
    <property type="match status" value="1"/>
</dbReference>
<sequence>MNLFRTLGSAAAGAPVRLRFAPSPTGFLHLGGLRTALFNHLLARSLGGKWLLRIEDTDRARFVDGATQSIIETLRWAKLDYDEGPDRPGEVGPYIQSQRQALYKTHRDRLLQSKHAYRCFCSAERLDQMRQSFRRSGSNLTYDRRCLQMSEAEQARKMAEGAPHVIRLRNSDAPVRVNDLVYGQLAFPNNSQDDAILVKADGSPTYHFANVVDDHHMGISHIMRGEEWLSSTPKHILLYNALGFPLPQFAHLPLLVNADGSKLSKRSGDVRVEEYMTKGYEPEALLNFVALMGMDHSRHGTSSDESIKENGARDVMTMEEMVSAFSIEAISKHRATMSHAKLVHLNQQHIAQSLVSADPAQVQPWLARARAVLLLSPDDTSDAYVLRVLLALKDRLHVFHDIKYLAEYFFRLPDLASSEAREMRKTIPDDLYHEILLAVDRVLGDLEHTETAWTLPNIAAALKLVVRTTSSAEEAGNSKRVMGTLRQAITGRKIGPAMAETIHVLGKTRTLDRIRNALQDQ</sequence>
<feature type="domain" description="Aminoacyl-tRNA synthetase class I anticodon-binding" evidence="13">
    <location>
        <begin position="361"/>
        <end position="518"/>
    </location>
</feature>
<reference evidence="14 15" key="1">
    <citation type="submission" date="2017-11" db="EMBL/GenBank/DDBJ databases">
        <title>De novo assembly and phasing of dikaryotic genomes from two isolates of Puccinia coronata f. sp. avenae, the causal agent of oat crown rust.</title>
        <authorList>
            <person name="Miller M.E."/>
            <person name="Zhang Y."/>
            <person name="Omidvar V."/>
            <person name="Sperschneider J."/>
            <person name="Schwessinger B."/>
            <person name="Raley C."/>
            <person name="Palmer J.M."/>
            <person name="Garnica D."/>
            <person name="Upadhyaya N."/>
            <person name="Rathjen J."/>
            <person name="Taylor J.M."/>
            <person name="Park R.F."/>
            <person name="Dodds P.N."/>
            <person name="Hirsch C.D."/>
            <person name="Kianian S.F."/>
            <person name="Figueroa M."/>
        </authorList>
    </citation>
    <scope>NUCLEOTIDE SEQUENCE [LARGE SCALE GENOMIC DNA]</scope>
    <source>
        <strain evidence="14">12SD80</strain>
    </source>
</reference>
<evidence type="ECO:0000259" key="12">
    <source>
        <dbReference type="Pfam" id="PF00749"/>
    </source>
</evidence>
<comment type="subcellular location">
    <subcellularLocation>
        <location evidence="1">Mitochondrion</location>
    </subcellularLocation>
</comment>
<evidence type="ECO:0000256" key="10">
    <source>
        <dbReference type="ARBA" id="ARBA00072917"/>
    </source>
</evidence>